<dbReference type="Proteomes" id="UP000541058">
    <property type="component" value="Unassembled WGS sequence"/>
</dbReference>
<evidence type="ECO:0000313" key="1">
    <source>
        <dbReference type="EMBL" id="NLJ18480.1"/>
    </source>
</evidence>
<proteinExistence type="predicted"/>
<dbReference type="AlphaFoldDB" id="A0A7X8C4E8"/>
<dbReference type="Pfam" id="PF10934">
    <property type="entry name" value="Sheath_initiator"/>
    <property type="match status" value="1"/>
</dbReference>
<dbReference type="SUPFAM" id="SSF160719">
    <property type="entry name" value="gpW/gp25-like"/>
    <property type="match status" value="1"/>
</dbReference>
<evidence type="ECO:0000313" key="2">
    <source>
        <dbReference type="Proteomes" id="UP000541058"/>
    </source>
</evidence>
<reference evidence="1 2" key="1">
    <citation type="journal article" date="2020" name="Biotechnol. Biofuels">
        <title>New insights from the biogas microbiome by comprehensive genome-resolved metagenomics of nearly 1600 species originating from multiple anaerobic digesters.</title>
        <authorList>
            <person name="Campanaro S."/>
            <person name="Treu L."/>
            <person name="Rodriguez-R L.M."/>
            <person name="Kovalovszki A."/>
            <person name="Ziels R.M."/>
            <person name="Maus I."/>
            <person name="Zhu X."/>
            <person name="Kougias P.G."/>
            <person name="Basile A."/>
            <person name="Luo G."/>
            <person name="Schluter A."/>
            <person name="Konstantinidis K.T."/>
            <person name="Angelidaki I."/>
        </authorList>
    </citation>
    <scope>NUCLEOTIDE SEQUENCE [LARGE SCALE GENOMIC DNA]</scope>
    <source>
        <strain evidence="1">AS23ysBPME_34</strain>
    </source>
</reference>
<sequence length="134" mass="15535">MLPEQVININELEILEIPSTTYKIDFETKRIKGKIDNRDAIFQAVVKILSTERYAHVIYSSQYGVEIERFIGQDYKFIESDLERTITEALLADDRIQEVTDFEIEKMGLDSMRVLFRVVSIIGDVNINMEVPTT</sequence>
<dbReference type="EMBL" id="JAAYSM010000203">
    <property type="protein sequence ID" value="NLJ18480.1"/>
    <property type="molecule type" value="Genomic_DNA"/>
</dbReference>
<comment type="caution">
    <text evidence="1">The sequence shown here is derived from an EMBL/GenBank/DDBJ whole genome shotgun (WGS) entry which is preliminary data.</text>
</comment>
<dbReference type="RefSeq" id="WP_276648361.1">
    <property type="nucleotide sequence ID" value="NZ_JAAYSM010000203.1"/>
</dbReference>
<gene>
    <name evidence="1" type="ORF">GX355_06425</name>
</gene>
<organism evidence="1 2">
    <name type="scientific">Globicatella sulfidifaciens</name>
    <dbReference type="NCBI Taxonomy" id="136093"/>
    <lineage>
        <taxon>Bacteria</taxon>
        <taxon>Bacillati</taxon>
        <taxon>Bacillota</taxon>
        <taxon>Bacilli</taxon>
        <taxon>Lactobacillales</taxon>
        <taxon>Aerococcaceae</taxon>
        <taxon>Globicatella</taxon>
    </lineage>
</organism>
<name>A0A7X8C4E8_9LACT</name>
<protein>
    <submittedName>
        <fullName evidence="1">DUF2634 domain-containing protein</fullName>
    </submittedName>
</protein>
<accession>A0A7X8C4E8</accession>
<dbReference type="InterPro" id="IPR020288">
    <property type="entry name" value="Sheath_initiator"/>
</dbReference>